<dbReference type="EMBL" id="GGFL01015416">
    <property type="protein sequence ID" value="MBW79594.1"/>
    <property type="molecule type" value="Transcribed_RNA"/>
</dbReference>
<keyword evidence="1" id="KW-0732">Signal</keyword>
<dbReference type="AlphaFoldDB" id="A0A2M4DPW3"/>
<accession>A0A2M4DPW3</accession>
<evidence type="ECO:0000256" key="1">
    <source>
        <dbReference type="SAM" id="SignalP"/>
    </source>
</evidence>
<feature type="signal peptide" evidence="1">
    <location>
        <begin position="1"/>
        <end position="17"/>
    </location>
</feature>
<protein>
    <submittedName>
        <fullName evidence="2">Putative secreted protein</fullName>
    </submittedName>
</protein>
<evidence type="ECO:0000313" key="2">
    <source>
        <dbReference type="EMBL" id="MBW79594.1"/>
    </source>
</evidence>
<proteinExistence type="predicted"/>
<name>A0A2M4DPW3_ANODA</name>
<sequence>MVAVREVLLFLLPPTNAPVAPVTSRRTRDTHLWWYLRAYTDLPNVNEKPLSTVGFVWMEEAECLTTSTTTTIRVHLRMF</sequence>
<feature type="chain" id="PRO_5014656503" evidence="1">
    <location>
        <begin position="18"/>
        <end position="79"/>
    </location>
</feature>
<organism evidence="2">
    <name type="scientific">Anopheles darlingi</name>
    <name type="common">Mosquito</name>
    <dbReference type="NCBI Taxonomy" id="43151"/>
    <lineage>
        <taxon>Eukaryota</taxon>
        <taxon>Metazoa</taxon>
        <taxon>Ecdysozoa</taxon>
        <taxon>Arthropoda</taxon>
        <taxon>Hexapoda</taxon>
        <taxon>Insecta</taxon>
        <taxon>Pterygota</taxon>
        <taxon>Neoptera</taxon>
        <taxon>Endopterygota</taxon>
        <taxon>Diptera</taxon>
        <taxon>Nematocera</taxon>
        <taxon>Culicoidea</taxon>
        <taxon>Culicidae</taxon>
        <taxon>Anophelinae</taxon>
        <taxon>Anopheles</taxon>
    </lineage>
</organism>
<reference evidence="2" key="1">
    <citation type="submission" date="2018-01" db="EMBL/GenBank/DDBJ databases">
        <title>An insight into the sialome of Amazonian anophelines.</title>
        <authorList>
            <person name="Ribeiro J.M."/>
            <person name="Scarpassa V."/>
            <person name="Calvo E."/>
        </authorList>
    </citation>
    <scope>NUCLEOTIDE SEQUENCE</scope>
</reference>